<protein>
    <submittedName>
        <fullName evidence="2">Uncharacterized protein</fullName>
    </submittedName>
</protein>
<accession>A0A395H3P2</accession>
<gene>
    <name evidence="2" type="ORF">BO80DRAFT_445159</name>
</gene>
<feature type="region of interest" description="Disordered" evidence="1">
    <location>
        <begin position="1"/>
        <end position="35"/>
    </location>
</feature>
<evidence type="ECO:0000313" key="2">
    <source>
        <dbReference type="EMBL" id="RAL00844.1"/>
    </source>
</evidence>
<dbReference type="EMBL" id="KZ824438">
    <property type="protein sequence ID" value="RAL00844.1"/>
    <property type="molecule type" value="Genomic_DNA"/>
</dbReference>
<name>A0A395H3P2_9EURO</name>
<dbReference type="AlphaFoldDB" id="A0A395H3P2"/>
<dbReference type="GeneID" id="37226343"/>
<keyword evidence="3" id="KW-1185">Reference proteome</keyword>
<evidence type="ECO:0000313" key="3">
    <source>
        <dbReference type="Proteomes" id="UP000249402"/>
    </source>
</evidence>
<feature type="compositionally biased region" description="Polar residues" evidence="1">
    <location>
        <begin position="145"/>
        <end position="158"/>
    </location>
</feature>
<dbReference type="Proteomes" id="UP000249402">
    <property type="component" value="Unassembled WGS sequence"/>
</dbReference>
<evidence type="ECO:0000256" key="1">
    <source>
        <dbReference type="SAM" id="MobiDB-lite"/>
    </source>
</evidence>
<organism evidence="2 3">
    <name type="scientific">Aspergillus ibericus CBS 121593</name>
    <dbReference type="NCBI Taxonomy" id="1448316"/>
    <lineage>
        <taxon>Eukaryota</taxon>
        <taxon>Fungi</taxon>
        <taxon>Dikarya</taxon>
        <taxon>Ascomycota</taxon>
        <taxon>Pezizomycotina</taxon>
        <taxon>Eurotiomycetes</taxon>
        <taxon>Eurotiomycetidae</taxon>
        <taxon>Eurotiales</taxon>
        <taxon>Aspergillaceae</taxon>
        <taxon>Aspergillus</taxon>
        <taxon>Aspergillus subgen. Circumdati</taxon>
    </lineage>
</organism>
<feature type="region of interest" description="Disordered" evidence="1">
    <location>
        <begin position="124"/>
        <end position="158"/>
    </location>
</feature>
<sequence>MLRCNAVKEPQSGDHSERQLVSPANSVPEDNFTSSLPNSDDIGILAGLFADIPSDTKMLNSRFKSKLGRISIDAPSSPKYRRRDASDIQGRDWLKRFMSYDGRFTISQWMSYLRQDKEGVSLCLGPPNLPRPRPGVRERHPLNWRGNTSISSTGRPAG</sequence>
<dbReference type="RefSeq" id="XP_025575171.1">
    <property type="nucleotide sequence ID" value="XM_025721478.1"/>
</dbReference>
<reference evidence="2 3" key="1">
    <citation type="submission" date="2018-02" db="EMBL/GenBank/DDBJ databases">
        <title>The genomes of Aspergillus section Nigri reveals drivers in fungal speciation.</title>
        <authorList>
            <consortium name="DOE Joint Genome Institute"/>
            <person name="Vesth T.C."/>
            <person name="Nybo J."/>
            <person name="Theobald S."/>
            <person name="Brandl J."/>
            <person name="Frisvad J.C."/>
            <person name="Nielsen K.F."/>
            <person name="Lyhne E.K."/>
            <person name="Kogle M.E."/>
            <person name="Kuo A."/>
            <person name="Riley R."/>
            <person name="Clum A."/>
            <person name="Nolan M."/>
            <person name="Lipzen A."/>
            <person name="Salamov A."/>
            <person name="Henrissat B."/>
            <person name="Wiebenga A."/>
            <person name="De vries R.P."/>
            <person name="Grigoriev I.V."/>
            <person name="Mortensen U.H."/>
            <person name="Andersen M.R."/>
            <person name="Baker S.E."/>
        </authorList>
    </citation>
    <scope>NUCLEOTIDE SEQUENCE [LARGE SCALE GENOMIC DNA]</scope>
    <source>
        <strain evidence="2 3">CBS 121593</strain>
    </source>
</reference>
<proteinExistence type="predicted"/>
<dbReference type="VEuPathDB" id="FungiDB:BO80DRAFT_445159"/>